<feature type="domain" description="XAC0095-like" evidence="1">
    <location>
        <begin position="12"/>
        <end position="78"/>
    </location>
</feature>
<organism evidence="2 3">
    <name type="scientific">Luteimonas salinisoli</name>
    <dbReference type="NCBI Taxonomy" id="2752307"/>
    <lineage>
        <taxon>Bacteria</taxon>
        <taxon>Pseudomonadati</taxon>
        <taxon>Pseudomonadota</taxon>
        <taxon>Gammaproteobacteria</taxon>
        <taxon>Lysobacterales</taxon>
        <taxon>Lysobacteraceae</taxon>
        <taxon>Luteimonas</taxon>
    </lineage>
</organism>
<dbReference type="RefSeq" id="WP_180676585.1">
    <property type="nucleotide sequence ID" value="NZ_JACCKA010000001.1"/>
</dbReference>
<sequence>MSNRESDDLQVPGYFLPEDSQLRLEKLRDHMVFLSRLAQPRTSAERQGWMPEAGAADLAICLELLAAQATLVLEAVSWPAHRQAAADGPAAKAEALLPQAYAAASERFTFGVTLDQIDALGRLIQTISAHGGVVAAARAGEQADHTLPMLGRAIFEGAAAVRDLLDQVEAQRLGKGARSRVRVGEGQAVYRGAASGTAAGSLPCGISLPASSALGHAKRPAVLQLH</sequence>
<dbReference type="Proteomes" id="UP000578091">
    <property type="component" value="Unassembled WGS sequence"/>
</dbReference>
<dbReference type="AlphaFoldDB" id="A0A853J7P8"/>
<dbReference type="InterPro" id="IPR058099">
    <property type="entry name" value="T3SS_XAC0095_dom"/>
</dbReference>
<accession>A0A853J7P8</accession>
<comment type="caution">
    <text evidence="2">The sequence shown here is derived from an EMBL/GenBank/DDBJ whole genome shotgun (WGS) entry which is preliminary data.</text>
</comment>
<evidence type="ECO:0000313" key="2">
    <source>
        <dbReference type="EMBL" id="NZA24774.1"/>
    </source>
</evidence>
<gene>
    <name evidence="2" type="ORF">H0E84_00090</name>
</gene>
<evidence type="ECO:0000313" key="3">
    <source>
        <dbReference type="Proteomes" id="UP000578091"/>
    </source>
</evidence>
<name>A0A853J7P8_9GAMM</name>
<dbReference type="EMBL" id="JACCKA010000001">
    <property type="protein sequence ID" value="NZA24774.1"/>
    <property type="molecule type" value="Genomic_DNA"/>
</dbReference>
<evidence type="ECO:0000259" key="1">
    <source>
        <dbReference type="Pfam" id="PF26642"/>
    </source>
</evidence>
<dbReference type="Pfam" id="PF26642">
    <property type="entry name" value="XAC0095_dom"/>
    <property type="match status" value="1"/>
</dbReference>
<dbReference type="NCBIfam" id="NF047335">
    <property type="entry name" value="T3SS_XAC0095"/>
    <property type="match status" value="1"/>
</dbReference>
<reference evidence="2 3" key="1">
    <citation type="submission" date="2020-07" db="EMBL/GenBank/DDBJ databases">
        <title>Luteimonas sp. SJ-92.</title>
        <authorList>
            <person name="Huang X.-X."/>
            <person name="Xu L."/>
            <person name="Sun J.-Q."/>
        </authorList>
    </citation>
    <scope>NUCLEOTIDE SEQUENCE [LARGE SCALE GENOMIC DNA]</scope>
    <source>
        <strain evidence="2 3">SJ-92</strain>
    </source>
</reference>
<keyword evidence="3" id="KW-1185">Reference proteome</keyword>
<protein>
    <recommendedName>
        <fullName evidence="1">XAC0095-like domain-containing protein</fullName>
    </recommendedName>
</protein>
<proteinExistence type="predicted"/>